<proteinExistence type="predicted"/>
<protein>
    <submittedName>
        <fullName evidence="1">Uncharacterized protein</fullName>
    </submittedName>
</protein>
<sequence>MSTFYFALIHRVFIKHPQHLQQKQGLAPEEGYLLDLVAVVDYPLTWLMAKDQLPRDPEVEQEDNYFRQNIERPDKSIDLSPVLGLGLIGAWEFETDEEDGDDNDEEENRQVVETFQAFLHGAT</sequence>
<name>A0A4P9WKF4_9FUNG</name>
<gene>
    <name evidence="1" type="ORF">BDK51DRAFT_32182</name>
</gene>
<dbReference type="EMBL" id="KZ994229">
    <property type="protein sequence ID" value="RKO93469.1"/>
    <property type="molecule type" value="Genomic_DNA"/>
</dbReference>
<organism evidence="1 2">
    <name type="scientific">Blyttiomyces helicus</name>
    <dbReference type="NCBI Taxonomy" id="388810"/>
    <lineage>
        <taxon>Eukaryota</taxon>
        <taxon>Fungi</taxon>
        <taxon>Fungi incertae sedis</taxon>
        <taxon>Chytridiomycota</taxon>
        <taxon>Chytridiomycota incertae sedis</taxon>
        <taxon>Chytridiomycetes</taxon>
        <taxon>Chytridiomycetes incertae sedis</taxon>
        <taxon>Blyttiomyces</taxon>
    </lineage>
</organism>
<accession>A0A4P9WKF4</accession>
<keyword evidence="2" id="KW-1185">Reference proteome</keyword>
<evidence type="ECO:0000313" key="2">
    <source>
        <dbReference type="Proteomes" id="UP000269721"/>
    </source>
</evidence>
<dbReference type="AlphaFoldDB" id="A0A4P9WKF4"/>
<reference evidence="2" key="1">
    <citation type="journal article" date="2018" name="Nat. Microbiol.">
        <title>Leveraging single-cell genomics to expand the fungal tree of life.</title>
        <authorList>
            <person name="Ahrendt S.R."/>
            <person name="Quandt C.A."/>
            <person name="Ciobanu D."/>
            <person name="Clum A."/>
            <person name="Salamov A."/>
            <person name="Andreopoulos B."/>
            <person name="Cheng J.F."/>
            <person name="Woyke T."/>
            <person name="Pelin A."/>
            <person name="Henrissat B."/>
            <person name="Reynolds N.K."/>
            <person name="Benny G.L."/>
            <person name="Smith M.E."/>
            <person name="James T.Y."/>
            <person name="Grigoriev I.V."/>
        </authorList>
    </citation>
    <scope>NUCLEOTIDE SEQUENCE [LARGE SCALE GENOMIC DNA]</scope>
</reference>
<dbReference type="Proteomes" id="UP000269721">
    <property type="component" value="Unassembled WGS sequence"/>
</dbReference>
<evidence type="ECO:0000313" key="1">
    <source>
        <dbReference type="EMBL" id="RKO93469.1"/>
    </source>
</evidence>